<feature type="compositionally biased region" description="Low complexity" evidence="11">
    <location>
        <begin position="297"/>
        <end position="309"/>
    </location>
</feature>
<evidence type="ECO:0000256" key="5">
    <source>
        <dbReference type="ARBA" id="ARBA00022737"/>
    </source>
</evidence>
<dbReference type="InterPro" id="IPR041175">
    <property type="entry name" value="VLRF1/Vms1"/>
</dbReference>
<keyword evidence="6 10" id="KW-0255">Endonuclease</keyword>
<dbReference type="RefSeq" id="XP_033605939.1">
    <property type="nucleotide sequence ID" value="XM_033743174.1"/>
</dbReference>
<evidence type="ECO:0000256" key="4">
    <source>
        <dbReference type="ARBA" id="ARBA00022722"/>
    </source>
</evidence>
<evidence type="ECO:0000313" key="13">
    <source>
        <dbReference type="EMBL" id="KAF2763488.1"/>
    </source>
</evidence>
<dbReference type="InterPro" id="IPR036770">
    <property type="entry name" value="Ankyrin_rpt-contain_sf"/>
</dbReference>
<evidence type="ECO:0000256" key="3">
    <source>
        <dbReference type="ARBA" id="ARBA00022490"/>
    </source>
</evidence>
<feature type="region of interest" description="Disordered" evidence="11">
    <location>
        <begin position="574"/>
        <end position="663"/>
    </location>
</feature>
<evidence type="ECO:0000256" key="1">
    <source>
        <dbReference type="ARBA" id="ARBA00004496"/>
    </source>
</evidence>
<sequence length="663" mass="73426">MAEFPDHPLLQRPLYIFNLPEEILTTLTLQGQNEPEKALFEHEKIPPIPEEASRARDDNREKPTPNLSCALCSFTFSDLREQRSHVRSDLHGYNMKQKFKGCRPVSEEDFEKLVGDLDESISGSDSSDPEDEDGDSGTKSQGTILSALLKKQAKLTTPDESAIVTPRPRPSAGNGPMLWFSSMNIPENTLLGVYRAVLPLEGQDTATHYAETIKAKQLAPVPMKEARQDAGAVKGTPKNPHYFLCMIGGGHFAAMIVSLTPKVGKQHTGADQLKASVVAHKTFHRYTTRRKQGGSQSANDAAKGAAHSAGSSLRRYNEAALTNEVRQLLADWKDMISGAELLFIRATGSTNRRTLYGPYEGQVLRHNDPRLRSFPFSTRRATQNELIRSYVELTRMKISDVSQITRENISSSPTLENDQKATSKPPKSSPTKPSKEEEIAAMHTTQITSLIRRSKAPALLSYLTSNSLSPDFFFHPASQYHHTRTPLQLAASINSPVVISALLTKARADPTIMNDEARTPFQLAGDRATRDAFRVARTELGESAWDWNIANVPAALSKADAIARSAREVDETKAAEAEEMARRQAATEKLRQVTEQEEAAKKDKRLGKGRLLASLEKTAVEKREAEARGMTDDMRKKLERERRARAAEARMKKFAEGTRSGAS</sequence>
<gene>
    <name evidence="13" type="ORF">EJ05DRAFT_472379</name>
</gene>
<dbReference type="GO" id="GO:0036503">
    <property type="term" value="P:ERAD pathway"/>
    <property type="evidence" value="ECO:0007669"/>
    <property type="project" value="TreeGrafter"/>
</dbReference>
<feature type="compositionally biased region" description="Low complexity" evidence="11">
    <location>
        <begin position="422"/>
        <end position="432"/>
    </location>
</feature>
<keyword evidence="14" id="KW-1185">Reference proteome</keyword>
<feature type="compositionally biased region" description="Polar residues" evidence="11">
    <location>
        <begin position="404"/>
        <end position="416"/>
    </location>
</feature>
<keyword evidence="8" id="KW-0040">ANK repeat</keyword>
<keyword evidence="4 10" id="KW-0540">Nuclease</keyword>
<dbReference type="GO" id="GO:0016787">
    <property type="term" value="F:hydrolase activity"/>
    <property type="evidence" value="ECO:0007669"/>
    <property type="project" value="UniProtKB-KW"/>
</dbReference>
<dbReference type="PANTHER" id="PTHR16036:SF2">
    <property type="entry name" value="TRNA ENDONUCLEASE ANKZF1"/>
    <property type="match status" value="1"/>
</dbReference>
<name>A0A6A6WMW7_9PEZI</name>
<evidence type="ECO:0000256" key="2">
    <source>
        <dbReference type="ARBA" id="ARBA00009262"/>
    </source>
</evidence>
<feature type="region of interest" description="Disordered" evidence="11">
    <location>
        <begin position="118"/>
        <end position="140"/>
    </location>
</feature>
<dbReference type="GO" id="GO:0004519">
    <property type="term" value="F:endonuclease activity"/>
    <property type="evidence" value="ECO:0007669"/>
    <property type="project" value="UniProtKB-KW"/>
</dbReference>
<feature type="compositionally biased region" description="Basic and acidic residues" evidence="11">
    <location>
        <begin position="574"/>
        <end position="601"/>
    </location>
</feature>
<dbReference type="GO" id="GO:0005737">
    <property type="term" value="C:cytoplasm"/>
    <property type="evidence" value="ECO:0007669"/>
    <property type="project" value="UniProtKB-SubCell"/>
</dbReference>
<dbReference type="Gene3D" id="1.25.40.20">
    <property type="entry name" value="Ankyrin repeat-containing domain"/>
    <property type="match status" value="1"/>
</dbReference>
<organism evidence="13 14">
    <name type="scientific">Pseudovirgaria hyperparasitica</name>
    <dbReference type="NCBI Taxonomy" id="470096"/>
    <lineage>
        <taxon>Eukaryota</taxon>
        <taxon>Fungi</taxon>
        <taxon>Dikarya</taxon>
        <taxon>Ascomycota</taxon>
        <taxon>Pezizomycotina</taxon>
        <taxon>Dothideomycetes</taxon>
        <taxon>Dothideomycetes incertae sedis</taxon>
        <taxon>Acrospermales</taxon>
        <taxon>Acrospermaceae</taxon>
        <taxon>Pseudovirgaria</taxon>
    </lineage>
</organism>
<dbReference type="PANTHER" id="PTHR16036">
    <property type="entry name" value="ANKYRIN REPEAT AND ZINC FINGER DOMAIN-CONTAINING PROTEIN 1"/>
    <property type="match status" value="1"/>
</dbReference>
<feature type="active site" evidence="10">
    <location>
        <position position="296"/>
    </location>
</feature>
<keyword evidence="7 10" id="KW-0378">Hydrolase</keyword>
<evidence type="ECO:0000313" key="14">
    <source>
        <dbReference type="Proteomes" id="UP000799437"/>
    </source>
</evidence>
<evidence type="ECO:0000256" key="9">
    <source>
        <dbReference type="ARBA" id="ARBA00023054"/>
    </source>
</evidence>
<dbReference type="GeneID" id="54484228"/>
<dbReference type="AlphaFoldDB" id="A0A6A6WMW7"/>
<keyword evidence="9" id="KW-0175">Coiled coil</keyword>
<dbReference type="Proteomes" id="UP000799437">
    <property type="component" value="Unassembled WGS sequence"/>
</dbReference>
<feature type="domain" description="VLRF1" evidence="12">
    <location>
        <begin position="238"/>
        <end position="396"/>
    </location>
</feature>
<dbReference type="OrthoDB" id="429841at2759"/>
<dbReference type="InterPro" id="IPR047139">
    <property type="entry name" value="ANKZ1/VMS1"/>
</dbReference>
<protein>
    <recommendedName>
        <fullName evidence="12">VLRF1 domain-containing protein</fullName>
    </recommendedName>
</protein>
<dbReference type="Pfam" id="PF18826">
    <property type="entry name" value="bVLRF1"/>
    <property type="match status" value="1"/>
</dbReference>
<feature type="region of interest" description="Disordered" evidence="11">
    <location>
        <begin position="404"/>
        <end position="438"/>
    </location>
</feature>
<evidence type="ECO:0000256" key="11">
    <source>
        <dbReference type="SAM" id="MobiDB-lite"/>
    </source>
</evidence>
<dbReference type="PROSITE" id="PS00028">
    <property type="entry name" value="ZINC_FINGER_C2H2_1"/>
    <property type="match status" value="1"/>
</dbReference>
<feature type="compositionally biased region" description="Basic and acidic residues" evidence="11">
    <location>
        <begin position="618"/>
        <end position="656"/>
    </location>
</feature>
<comment type="subcellular location">
    <subcellularLocation>
        <location evidence="1">Cytoplasm</location>
    </subcellularLocation>
</comment>
<keyword evidence="5" id="KW-0677">Repeat</keyword>
<evidence type="ECO:0000256" key="7">
    <source>
        <dbReference type="ARBA" id="ARBA00022801"/>
    </source>
</evidence>
<comment type="similarity">
    <text evidence="2 10">Belongs to the ANKZF1/VMS1 family.</text>
</comment>
<dbReference type="InterPro" id="IPR013087">
    <property type="entry name" value="Znf_C2H2_type"/>
</dbReference>
<feature type="region of interest" description="Disordered" evidence="11">
    <location>
        <begin position="286"/>
        <end position="309"/>
    </location>
</feature>
<keyword evidence="3 10" id="KW-0963">Cytoplasm</keyword>
<reference evidence="13" key="1">
    <citation type="journal article" date="2020" name="Stud. Mycol.">
        <title>101 Dothideomycetes genomes: a test case for predicting lifestyles and emergence of pathogens.</title>
        <authorList>
            <person name="Haridas S."/>
            <person name="Albert R."/>
            <person name="Binder M."/>
            <person name="Bloem J."/>
            <person name="Labutti K."/>
            <person name="Salamov A."/>
            <person name="Andreopoulos B."/>
            <person name="Baker S."/>
            <person name="Barry K."/>
            <person name="Bills G."/>
            <person name="Bluhm B."/>
            <person name="Cannon C."/>
            <person name="Castanera R."/>
            <person name="Culley D."/>
            <person name="Daum C."/>
            <person name="Ezra D."/>
            <person name="Gonzalez J."/>
            <person name="Henrissat B."/>
            <person name="Kuo A."/>
            <person name="Liang C."/>
            <person name="Lipzen A."/>
            <person name="Lutzoni F."/>
            <person name="Magnuson J."/>
            <person name="Mondo S."/>
            <person name="Nolan M."/>
            <person name="Ohm R."/>
            <person name="Pangilinan J."/>
            <person name="Park H.-J."/>
            <person name="Ramirez L."/>
            <person name="Alfaro M."/>
            <person name="Sun H."/>
            <person name="Tritt A."/>
            <person name="Yoshinaga Y."/>
            <person name="Zwiers L.-H."/>
            <person name="Turgeon B."/>
            <person name="Goodwin S."/>
            <person name="Spatafora J."/>
            <person name="Crous P."/>
            <person name="Grigoriev I."/>
        </authorList>
    </citation>
    <scope>NUCLEOTIDE SEQUENCE</scope>
    <source>
        <strain evidence="13">CBS 121739</strain>
    </source>
</reference>
<evidence type="ECO:0000256" key="8">
    <source>
        <dbReference type="ARBA" id="ARBA00023043"/>
    </source>
</evidence>
<accession>A0A6A6WMW7</accession>
<dbReference type="PROSITE" id="PS52044">
    <property type="entry name" value="VLRF1"/>
    <property type="match status" value="1"/>
</dbReference>
<dbReference type="EMBL" id="ML996565">
    <property type="protein sequence ID" value="KAF2763488.1"/>
    <property type="molecule type" value="Genomic_DNA"/>
</dbReference>
<comment type="domain">
    <text evidence="10">The VLRF1 domain mediates binding to the 60S ribosomal subunit.</text>
</comment>
<evidence type="ECO:0000256" key="6">
    <source>
        <dbReference type="ARBA" id="ARBA00022759"/>
    </source>
</evidence>
<proteinExistence type="inferred from homology"/>
<evidence type="ECO:0000256" key="10">
    <source>
        <dbReference type="PROSITE-ProRule" id="PRU01389"/>
    </source>
</evidence>
<evidence type="ECO:0000259" key="12">
    <source>
        <dbReference type="PROSITE" id="PS52044"/>
    </source>
</evidence>